<keyword evidence="4" id="KW-0378">Hydrolase</keyword>
<dbReference type="Pfam" id="PF01694">
    <property type="entry name" value="Rhomboid"/>
    <property type="match status" value="1"/>
</dbReference>
<gene>
    <name evidence="10" type="ORF">OSTQU699_LOCUS3123</name>
</gene>
<evidence type="ECO:0000256" key="7">
    <source>
        <dbReference type="SAM" id="Phobius"/>
    </source>
</evidence>
<name>A0A8S1ISH4_9CHLO</name>
<evidence type="ECO:0000256" key="1">
    <source>
        <dbReference type="ARBA" id="ARBA00004141"/>
    </source>
</evidence>
<dbReference type="InterPro" id="IPR050925">
    <property type="entry name" value="Rhomboid_protease_S54"/>
</dbReference>
<evidence type="ECO:0000256" key="2">
    <source>
        <dbReference type="ARBA" id="ARBA00009045"/>
    </source>
</evidence>
<feature type="chain" id="PRO_5035898363" description="Peptidase S54 rhomboid domain-containing protein" evidence="8">
    <location>
        <begin position="21"/>
        <end position="301"/>
    </location>
</feature>
<dbReference type="Gene3D" id="1.20.1540.10">
    <property type="entry name" value="Rhomboid-like"/>
    <property type="match status" value="1"/>
</dbReference>
<feature type="transmembrane region" description="Helical" evidence="7">
    <location>
        <begin position="69"/>
        <end position="90"/>
    </location>
</feature>
<accession>A0A8S1ISH4</accession>
<comment type="subcellular location">
    <subcellularLocation>
        <location evidence="1">Membrane</location>
        <topology evidence="1">Multi-pass membrane protein</topology>
    </subcellularLocation>
</comment>
<dbReference type="AlphaFoldDB" id="A0A8S1ISH4"/>
<dbReference type="PANTHER" id="PTHR43731">
    <property type="entry name" value="RHOMBOID PROTEASE"/>
    <property type="match status" value="1"/>
</dbReference>
<comment type="similarity">
    <text evidence="2">Belongs to the peptidase S54 family.</text>
</comment>
<keyword evidence="5 7" id="KW-1133">Transmembrane helix</keyword>
<evidence type="ECO:0000313" key="10">
    <source>
        <dbReference type="EMBL" id="CAD7697762.1"/>
    </source>
</evidence>
<dbReference type="InterPro" id="IPR035952">
    <property type="entry name" value="Rhomboid-like_sf"/>
</dbReference>
<organism evidence="10 11">
    <name type="scientific">Ostreobium quekettii</name>
    <dbReference type="NCBI Taxonomy" id="121088"/>
    <lineage>
        <taxon>Eukaryota</taxon>
        <taxon>Viridiplantae</taxon>
        <taxon>Chlorophyta</taxon>
        <taxon>core chlorophytes</taxon>
        <taxon>Ulvophyceae</taxon>
        <taxon>TCBD clade</taxon>
        <taxon>Bryopsidales</taxon>
        <taxon>Ostreobineae</taxon>
        <taxon>Ostreobiaceae</taxon>
        <taxon>Ostreobium</taxon>
    </lineage>
</organism>
<dbReference type="EMBL" id="CAJHUC010000707">
    <property type="protein sequence ID" value="CAD7697762.1"/>
    <property type="molecule type" value="Genomic_DNA"/>
</dbReference>
<keyword evidence="6 7" id="KW-0472">Membrane</keyword>
<keyword evidence="11" id="KW-1185">Reference proteome</keyword>
<dbReference type="Proteomes" id="UP000708148">
    <property type="component" value="Unassembled WGS sequence"/>
</dbReference>
<feature type="signal peptide" evidence="8">
    <location>
        <begin position="1"/>
        <end position="20"/>
    </location>
</feature>
<dbReference type="InterPro" id="IPR022764">
    <property type="entry name" value="Peptidase_S54_rhomboid_dom"/>
</dbReference>
<evidence type="ECO:0000256" key="6">
    <source>
        <dbReference type="ARBA" id="ARBA00023136"/>
    </source>
</evidence>
<dbReference type="SUPFAM" id="SSF144091">
    <property type="entry name" value="Rhomboid-like"/>
    <property type="match status" value="1"/>
</dbReference>
<dbReference type="GO" id="GO:0016020">
    <property type="term" value="C:membrane"/>
    <property type="evidence" value="ECO:0007669"/>
    <property type="project" value="UniProtKB-SubCell"/>
</dbReference>
<sequence>MAAATSYFLCALLTLLLALAIYFNPDEASFVALVTSHVGKKGGYWAGLAAHVVSGFQSKLGVAFHLHNLLVCSFLKYMGRWYLGAFGLWIPMPSHPALDWASESIKQWRLTVVEGLIALNLLVFVLWLLLPARVMANNFEVSKMNLQHRPWAVFAANFSHDSPIHLLANLQMLSIIGPHLRTLIGSKAVFLVYTLGGMGAQAASLAGNSYMNRAAWTSKGASGAVYALLACNAVLDRGWTVYLAPFGLHSTPLGMLTVRLAIDMLAACMGGAVDFWAHIGGTATGLLYMKYLHAGEVIMGP</sequence>
<evidence type="ECO:0000256" key="8">
    <source>
        <dbReference type="SAM" id="SignalP"/>
    </source>
</evidence>
<evidence type="ECO:0000256" key="5">
    <source>
        <dbReference type="ARBA" id="ARBA00022989"/>
    </source>
</evidence>
<reference evidence="10" key="1">
    <citation type="submission" date="2020-12" db="EMBL/GenBank/DDBJ databases">
        <authorList>
            <person name="Iha C."/>
        </authorList>
    </citation>
    <scope>NUCLEOTIDE SEQUENCE</scope>
</reference>
<feature type="domain" description="Peptidase S54 rhomboid" evidence="9">
    <location>
        <begin position="148"/>
        <end position="293"/>
    </location>
</feature>
<proteinExistence type="inferred from homology"/>
<evidence type="ECO:0000256" key="4">
    <source>
        <dbReference type="ARBA" id="ARBA00022801"/>
    </source>
</evidence>
<keyword evidence="8" id="KW-0732">Signal</keyword>
<evidence type="ECO:0000313" key="11">
    <source>
        <dbReference type="Proteomes" id="UP000708148"/>
    </source>
</evidence>
<keyword evidence="3 7" id="KW-0812">Transmembrane</keyword>
<evidence type="ECO:0000259" key="9">
    <source>
        <dbReference type="Pfam" id="PF01694"/>
    </source>
</evidence>
<evidence type="ECO:0000256" key="3">
    <source>
        <dbReference type="ARBA" id="ARBA00022692"/>
    </source>
</evidence>
<feature type="transmembrane region" description="Helical" evidence="7">
    <location>
        <begin position="44"/>
        <end position="62"/>
    </location>
</feature>
<feature type="transmembrane region" description="Helical" evidence="7">
    <location>
        <begin position="110"/>
        <end position="130"/>
    </location>
</feature>
<dbReference type="OrthoDB" id="10260614at2759"/>
<protein>
    <recommendedName>
        <fullName evidence="9">Peptidase S54 rhomboid domain-containing protein</fullName>
    </recommendedName>
</protein>
<dbReference type="GO" id="GO:0004252">
    <property type="term" value="F:serine-type endopeptidase activity"/>
    <property type="evidence" value="ECO:0007669"/>
    <property type="project" value="InterPro"/>
</dbReference>
<comment type="caution">
    <text evidence="10">The sequence shown here is derived from an EMBL/GenBank/DDBJ whole genome shotgun (WGS) entry which is preliminary data.</text>
</comment>
<dbReference type="PANTHER" id="PTHR43731:SF14">
    <property type="entry name" value="PRESENILIN-ASSOCIATED RHOMBOID-LIKE PROTEIN, MITOCHONDRIAL"/>
    <property type="match status" value="1"/>
</dbReference>